<organism evidence="1 2">
    <name type="scientific">Methylobacterium oryzae CBMB20</name>
    <dbReference type="NCBI Taxonomy" id="693986"/>
    <lineage>
        <taxon>Bacteria</taxon>
        <taxon>Pseudomonadati</taxon>
        <taxon>Pseudomonadota</taxon>
        <taxon>Alphaproteobacteria</taxon>
        <taxon>Hyphomicrobiales</taxon>
        <taxon>Methylobacteriaceae</taxon>
        <taxon>Methylobacterium</taxon>
    </lineage>
</organism>
<name>A0A089NS79_9HYPH</name>
<keyword evidence="2" id="KW-1185">Reference proteome</keyword>
<gene>
    <name evidence="1" type="ORF">MOC_0968</name>
</gene>
<dbReference type="STRING" id="693986.MOC_0968"/>
<dbReference type="HOGENOM" id="CLU_893742_0_0_5"/>
<protein>
    <submittedName>
        <fullName evidence="1">Protein of unassigned function</fullName>
    </submittedName>
</protein>
<reference evidence="1 2" key="1">
    <citation type="journal article" date="2014" name="PLoS ONE">
        <title>Genome Information of Methylobacterium oryzae, a Plant-Probiotic Methylotroph in the Phyllosphere.</title>
        <authorList>
            <person name="Kwak M.J."/>
            <person name="Jeong H."/>
            <person name="Madhaiyan M."/>
            <person name="Lee Y."/>
            <person name="Sa T.M."/>
            <person name="Oh T.K."/>
            <person name="Kim J.F."/>
        </authorList>
    </citation>
    <scope>NUCLEOTIDE SEQUENCE [LARGE SCALE GENOMIC DNA]</scope>
    <source>
        <strain evidence="1 2">CBMB20</strain>
    </source>
</reference>
<dbReference type="KEGG" id="mor:MOC_0968"/>
<dbReference type="EMBL" id="CP003811">
    <property type="protein sequence ID" value="AIQ88723.1"/>
    <property type="molecule type" value="Genomic_DNA"/>
</dbReference>
<dbReference type="AlphaFoldDB" id="A0A089NS79"/>
<sequence>MDTAHSPLDIDRFRKVLARSRSSLHGGGHDPERETARRLAEKMAHAAGLSFEAAARMADGPSKSDNPFDFGRMWADFERAQRAKAEEAARYRFEETAHERMLREASASFNLEGRGTYPQSVGRKALRAIKDAIPWPANIADAVREVEAWDALECERRVRWDKYRLGDAAMIRRGLVLDYAIRGRARSTRDATARARWVLGREAFTSLSEFDREIGCETMLSDFERMAERLGAVTRENRILKVKRAASEGHPDRRTSAEKRAAVETVLRQPGADKLSLRQIADAAGVSHETARKVRAFGKVSKNDSGAVRPD</sequence>
<evidence type="ECO:0000313" key="2">
    <source>
        <dbReference type="Proteomes" id="UP000029492"/>
    </source>
</evidence>
<dbReference type="Proteomes" id="UP000029492">
    <property type="component" value="Chromosome"/>
</dbReference>
<evidence type="ECO:0000313" key="1">
    <source>
        <dbReference type="EMBL" id="AIQ88723.1"/>
    </source>
</evidence>
<accession>A0A089NS79</accession>
<proteinExistence type="predicted"/>